<keyword evidence="2" id="KW-1003">Cell membrane</keyword>
<reference evidence="7 8" key="1">
    <citation type="submission" date="2021-02" db="EMBL/GenBank/DDBJ databases">
        <title>Niveibacterium changnyeongensis HC41.</title>
        <authorList>
            <person name="Kang M."/>
        </authorList>
    </citation>
    <scope>NUCLEOTIDE SEQUENCE [LARGE SCALE GENOMIC DNA]</scope>
    <source>
        <strain evidence="7 8">HC41</strain>
    </source>
</reference>
<dbReference type="PANTHER" id="PTHR30606:SF9">
    <property type="entry name" value="LIPID A BIOSYNTHESIS LAUROYLTRANSFERASE"/>
    <property type="match status" value="1"/>
</dbReference>
<dbReference type="PIRSF" id="PIRSF026649">
    <property type="entry name" value="MsbB"/>
    <property type="match status" value="1"/>
</dbReference>
<evidence type="ECO:0000256" key="1">
    <source>
        <dbReference type="ARBA" id="ARBA00004533"/>
    </source>
</evidence>
<dbReference type="RefSeq" id="WP_206254334.1">
    <property type="nucleotide sequence ID" value="NZ_CP071060.1"/>
</dbReference>
<dbReference type="Proteomes" id="UP000663570">
    <property type="component" value="Chromosome"/>
</dbReference>
<dbReference type="PANTHER" id="PTHR30606">
    <property type="entry name" value="LIPID A BIOSYNTHESIS LAUROYL ACYLTRANSFERASE"/>
    <property type="match status" value="1"/>
</dbReference>
<keyword evidence="3" id="KW-0997">Cell inner membrane</keyword>
<sequence length="291" mass="33642">MSRLVVAFLWLFHWLPLPLQAACGNVLGWLLYWLVVPRRRVVQTNLRLCFPQMSQVERSRLARAHFMYVARSFLERGVLWFAPAERIRRLVRVEGLEHLKGVIDSGTPAILLVPHFCALDAAGTRLATEVNWVSIYSAQKNKVLEHWLLHGRTRFGQQVLFSRQEGVRPVIKKLREGGYGFFYLPDQDFGPRDSIFVPFFGVQAATVPGLPRIARMARAQVLSGITRMLPWGKGYELTIGAPWQDFPSDDEYADTLRMNQELERHVLTMPAQYYWVHKRFKTRPEGEAGFY</sequence>
<keyword evidence="8" id="KW-1185">Reference proteome</keyword>
<accession>A0ABX7M4N1</accession>
<evidence type="ECO:0000313" key="7">
    <source>
        <dbReference type="EMBL" id="QSI76703.1"/>
    </source>
</evidence>
<dbReference type="GO" id="GO:0016746">
    <property type="term" value="F:acyltransferase activity"/>
    <property type="evidence" value="ECO:0007669"/>
    <property type="project" value="UniProtKB-KW"/>
</dbReference>
<dbReference type="EMBL" id="CP071060">
    <property type="protein sequence ID" value="QSI76703.1"/>
    <property type="molecule type" value="Genomic_DNA"/>
</dbReference>
<evidence type="ECO:0000256" key="2">
    <source>
        <dbReference type="ARBA" id="ARBA00022475"/>
    </source>
</evidence>
<keyword evidence="4" id="KW-0808">Transferase</keyword>
<comment type="subcellular location">
    <subcellularLocation>
        <location evidence="1">Cell inner membrane</location>
    </subcellularLocation>
</comment>
<dbReference type="CDD" id="cd07984">
    <property type="entry name" value="LPLAT_LABLAT-like"/>
    <property type="match status" value="1"/>
</dbReference>
<name>A0ABX7M4N1_9RHOO</name>
<protein>
    <submittedName>
        <fullName evidence="7">Lipid A biosynthesis acyltransferase</fullName>
    </submittedName>
</protein>
<proteinExistence type="predicted"/>
<keyword evidence="6 7" id="KW-0012">Acyltransferase</keyword>
<keyword evidence="5" id="KW-0472">Membrane</keyword>
<dbReference type="InterPro" id="IPR004960">
    <property type="entry name" value="LipA_acyltrans"/>
</dbReference>
<evidence type="ECO:0000256" key="5">
    <source>
        <dbReference type="ARBA" id="ARBA00023136"/>
    </source>
</evidence>
<evidence type="ECO:0000313" key="8">
    <source>
        <dbReference type="Proteomes" id="UP000663570"/>
    </source>
</evidence>
<organism evidence="7 8">
    <name type="scientific">Niveibacterium microcysteis</name>
    <dbReference type="NCBI Taxonomy" id="2811415"/>
    <lineage>
        <taxon>Bacteria</taxon>
        <taxon>Pseudomonadati</taxon>
        <taxon>Pseudomonadota</taxon>
        <taxon>Betaproteobacteria</taxon>
        <taxon>Rhodocyclales</taxon>
        <taxon>Rhodocyclaceae</taxon>
        <taxon>Niveibacterium</taxon>
    </lineage>
</organism>
<dbReference type="Pfam" id="PF03279">
    <property type="entry name" value="Lip_A_acyltrans"/>
    <property type="match status" value="1"/>
</dbReference>
<evidence type="ECO:0000256" key="4">
    <source>
        <dbReference type="ARBA" id="ARBA00022679"/>
    </source>
</evidence>
<evidence type="ECO:0000256" key="3">
    <source>
        <dbReference type="ARBA" id="ARBA00022519"/>
    </source>
</evidence>
<evidence type="ECO:0000256" key="6">
    <source>
        <dbReference type="ARBA" id="ARBA00023315"/>
    </source>
</evidence>
<gene>
    <name evidence="7" type="ORF">JY500_19940</name>
</gene>